<dbReference type="Gene3D" id="1.10.1660.10">
    <property type="match status" value="1"/>
</dbReference>
<name>A0ABT7DUL9_9NEIS</name>
<comment type="caution">
    <text evidence="4">The sequence shown here is derived from an EMBL/GenBank/DDBJ whole genome shotgun (WGS) entry which is preliminary data.</text>
</comment>
<evidence type="ECO:0000313" key="5">
    <source>
        <dbReference type="Proteomes" id="UP001172778"/>
    </source>
</evidence>
<dbReference type="NCBIfam" id="TIGR01764">
    <property type="entry name" value="excise"/>
    <property type="match status" value="1"/>
</dbReference>
<dbReference type="InterPro" id="IPR010093">
    <property type="entry name" value="SinI_DNA-bd"/>
</dbReference>
<reference evidence="4" key="1">
    <citation type="submission" date="2023-03" db="EMBL/GenBank/DDBJ databases">
        <title>Chitinimonas shenzhenensis gen. nov., sp. nov., a novel member of family Burkholderiaceae isolated from activated sludge collected in Shen Zhen, China.</title>
        <authorList>
            <person name="Wang X."/>
        </authorList>
    </citation>
    <scope>NUCLEOTIDE SEQUENCE</scope>
    <source>
        <strain evidence="4">DQS-5</strain>
    </source>
</reference>
<dbReference type="InterPro" id="IPR009061">
    <property type="entry name" value="DNA-bd_dom_put_sf"/>
</dbReference>
<dbReference type="Pfam" id="PF00072">
    <property type="entry name" value="Response_reg"/>
    <property type="match status" value="1"/>
</dbReference>
<dbReference type="Proteomes" id="UP001172778">
    <property type="component" value="Unassembled WGS sequence"/>
</dbReference>
<feature type="modified residue" description="4-aspartylphosphate" evidence="2">
    <location>
        <position position="133"/>
    </location>
</feature>
<dbReference type="InterPro" id="IPR011006">
    <property type="entry name" value="CheY-like_superfamily"/>
</dbReference>
<dbReference type="PROSITE" id="PS50110">
    <property type="entry name" value="RESPONSE_REGULATORY"/>
    <property type="match status" value="1"/>
</dbReference>
<feature type="domain" description="Response regulatory" evidence="3">
    <location>
        <begin position="82"/>
        <end position="200"/>
    </location>
</feature>
<dbReference type="Gene3D" id="3.40.50.2300">
    <property type="match status" value="1"/>
</dbReference>
<evidence type="ECO:0000256" key="1">
    <source>
        <dbReference type="ARBA" id="ARBA00022553"/>
    </source>
</evidence>
<evidence type="ECO:0000256" key="2">
    <source>
        <dbReference type="PROSITE-ProRule" id="PRU00169"/>
    </source>
</evidence>
<dbReference type="InterPro" id="IPR041657">
    <property type="entry name" value="HTH_17"/>
</dbReference>
<dbReference type="SUPFAM" id="SSF46955">
    <property type="entry name" value="Putative DNA-binding domain"/>
    <property type="match status" value="1"/>
</dbReference>
<proteinExistence type="predicted"/>
<accession>A0ABT7DUL9</accession>
<protein>
    <submittedName>
        <fullName evidence="4">Response regulator</fullName>
    </submittedName>
</protein>
<dbReference type="PANTHER" id="PTHR44591:SF23">
    <property type="entry name" value="CHEY SUBFAMILY"/>
    <property type="match status" value="1"/>
</dbReference>
<dbReference type="EMBL" id="JARRAF010000002">
    <property type="protein sequence ID" value="MDK2122783.1"/>
    <property type="molecule type" value="Genomic_DNA"/>
</dbReference>
<organism evidence="4 5">
    <name type="scientific">Parachitinimonas caeni</name>
    <dbReference type="NCBI Taxonomy" id="3031301"/>
    <lineage>
        <taxon>Bacteria</taxon>
        <taxon>Pseudomonadati</taxon>
        <taxon>Pseudomonadota</taxon>
        <taxon>Betaproteobacteria</taxon>
        <taxon>Neisseriales</taxon>
        <taxon>Chitinibacteraceae</taxon>
        <taxon>Parachitinimonas</taxon>
    </lineage>
</organism>
<sequence length="207" mass="23281">MKEIPSDTDYLSTREAADLLGVALRTVQLWVEAGTLRAWKTAGGHRRIERDSVQALLQQRSGVLAASTDLQINEVGKLVPLHILVVEDDENLRRLMELTMEGWEPPVTFEMAGNGFEGLIKLGRRRPDLLITDLNMPGMDGFRLIRHLREDPQYRDIQIVVMSALRPADIQDRGGLPPDIPVFGKPIQMAELHRLIQGRQFARNGSS</sequence>
<gene>
    <name evidence="4" type="ORF">PZA18_01830</name>
</gene>
<keyword evidence="1 2" id="KW-0597">Phosphoprotein</keyword>
<evidence type="ECO:0000313" key="4">
    <source>
        <dbReference type="EMBL" id="MDK2122783.1"/>
    </source>
</evidence>
<dbReference type="CDD" id="cd04762">
    <property type="entry name" value="HTH_MerR-trunc"/>
    <property type="match status" value="1"/>
</dbReference>
<dbReference type="SMART" id="SM00448">
    <property type="entry name" value="REC"/>
    <property type="match status" value="1"/>
</dbReference>
<dbReference type="PANTHER" id="PTHR44591">
    <property type="entry name" value="STRESS RESPONSE REGULATOR PROTEIN 1"/>
    <property type="match status" value="1"/>
</dbReference>
<dbReference type="SUPFAM" id="SSF52172">
    <property type="entry name" value="CheY-like"/>
    <property type="match status" value="1"/>
</dbReference>
<evidence type="ECO:0000259" key="3">
    <source>
        <dbReference type="PROSITE" id="PS50110"/>
    </source>
</evidence>
<keyword evidence="5" id="KW-1185">Reference proteome</keyword>
<dbReference type="Pfam" id="PF12728">
    <property type="entry name" value="HTH_17"/>
    <property type="match status" value="1"/>
</dbReference>
<dbReference type="RefSeq" id="WP_284099072.1">
    <property type="nucleotide sequence ID" value="NZ_JARRAF010000002.1"/>
</dbReference>
<dbReference type="InterPro" id="IPR001789">
    <property type="entry name" value="Sig_transdc_resp-reg_receiver"/>
</dbReference>
<dbReference type="InterPro" id="IPR050595">
    <property type="entry name" value="Bact_response_regulator"/>
</dbReference>